<accession>A0A5B1M2Y9</accession>
<feature type="transmembrane region" description="Helical" evidence="5">
    <location>
        <begin position="323"/>
        <end position="343"/>
    </location>
</feature>
<protein>
    <submittedName>
        <fullName evidence="7">MFS transporter</fullName>
    </submittedName>
</protein>
<dbReference type="EMBL" id="VUJW01000004">
    <property type="protein sequence ID" value="KAA1426996.1"/>
    <property type="molecule type" value="Genomic_DNA"/>
</dbReference>
<keyword evidence="4 5" id="KW-0472">Membrane</keyword>
<evidence type="ECO:0000313" key="7">
    <source>
        <dbReference type="EMBL" id="KAA1426996.1"/>
    </source>
</evidence>
<dbReference type="PANTHER" id="PTHR23527">
    <property type="entry name" value="BLL3282 PROTEIN"/>
    <property type="match status" value="1"/>
</dbReference>
<comment type="subcellular location">
    <subcellularLocation>
        <location evidence="1">Cell membrane</location>
        <topology evidence="1">Multi-pass membrane protein</topology>
    </subcellularLocation>
</comment>
<evidence type="ECO:0000313" key="8">
    <source>
        <dbReference type="Proteomes" id="UP000324351"/>
    </source>
</evidence>
<evidence type="ECO:0000256" key="2">
    <source>
        <dbReference type="ARBA" id="ARBA00022692"/>
    </source>
</evidence>
<dbReference type="AlphaFoldDB" id="A0A5B1M2Y9"/>
<feature type="transmembrane region" description="Helical" evidence="5">
    <location>
        <begin position="31"/>
        <end position="49"/>
    </location>
</feature>
<dbReference type="Pfam" id="PF07690">
    <property type="entry name" value="MFS_1"/>
    <property type="match status" value="1"/>
</dbReference>
<sequence>MMTGLGFAGFGLLLPTAPLWAAHGGASEAGVGLVNAVLMLVTVVTQTAVPRALHRIGWRPTLLVGMALLGAPALLHPLSDDLTTVLVLSGVRGVGFGVLTVCGAAAVARLAAPELRGRAIGAYGLAIAAPQLVLVPLGPWLAEHVGFGPVLAAAACPLLALLPASRLGRLLDDRPAPAHADDTPHPKPLAAVTWPLMSAIVVLLVITTAGGALITFTPQFGIDPTTSLLSLLSLTGAAAVARWRLGGFADRFGPQPFFAPLLLLAGVGLGVIAWAISDPGAPREVLLPLAMALVGISYGGLQNVTLVAAFAAVPERQSNAASAAWNIGFDTGTGLGSLAVGVIAAGGSFGPSVAVTAALCLVAVPVALTSRGRAARHQ</sequence>
<dbReference type="Proteomes" id="UP000324351">
    <property type="component" value="Unassembled WGS sequence"/>
</dbReference>
<evidence type="ECO:0000256" key="1">
    <source>
        <dbReference type="ARBA" id="ARBA00004651"/>
    </source>
</evidence>
<feature type="transmembrane region" description="Helical" evidence="5">
    <location>
        <begin position="147"/>
        <end position="168"/>
    </location>
</feature>
<evidence type="ECO:0000256" key="3">
    <source>
        <dbReference type="ARBA" id="ARBA00022989"/>
    </source>
</evidence>
<dbReference type="GO" id="GO:0005886">
    <property type="term" value="C:plasma membrane"/>
    <property type="evidence" value="ECO:0007669"/>
    <property type="project" value="UniProtKB-SubCell"/>
</dbReference>
<dbReference type="Gene3D" id="1.20.1250.20">
    <property type="entry name" value="MFS general substrate transporter like domains"/>
    <property type="match status" value="1"/>
</dbReference>
<dbReference type="GO" id="GO:0022857">
    <property type="term" value="F:transmembrane transporter activity"/>
    <property type="evidence" value="ECO:0007669"/>
    <property type="project" value="InterPro"/>
</dbReference>
<dbReference type="InterPro" id="IPR052952">
    <property type="entry name" value="MFS-Transporter"/>
</dbReference>
<feature type="transmembrane region" description="Helical" evidence="5">
    <location>
        <begin position="349"/>
        <end position="368"/>
    </location>
</feature>
<keyword evidence="8" id="KW-1185">Reference proteome</keyword>
<name>A0A5B1M2Y9_9ACTN</name>
<dbReference type="SUPFAM" id="SSF103473">
    <property type="entry name" value="MFS general substrate transporter"/>
    <property type="match status" value="1"/>
</dbReference>
<dbReference type="InterPro" id="IPR036259">
    <property type="entry name" value="MFS_trans_sf"/>
</dbReference>
<dbReference type="PANTHER" id="PTHR23527:SF1">
    <property type="entry name" value="BLL3282 PROTEIN"/>
    <property type="match status" value="1"/>
</dbReference>
<feature type="transmembrane region" description="Helical" evidence="5">
    <location>
        <begin position="289"/>
        <end position="311"/>
    </location>
</feature>
<gene>
    <name evidence="7" type="ORF">F0U47_11465</name>
</gene>
<evidence type="ECO:0000256" key="4">
    <source>
        <dbReference type="ARBA" id="ARBA00023136"/>
    </source>
</evidence>
<dbReference type="InterPro" id="IPR011701">
    <property type="entry name" value="MFS"/>
</dbReference>
<keyword evidence="3 5" id="KW-1133">Transmembrane helix</keyword>
<proteinExistence type="predicted"/>
<dbReference type="PROSITE" id="PS50850">
    <property type="entry name" value="MFS"/>
    <property type="match status" value="1"/>
</dbReference>
<comment type="caution">
    <text evidence="7">The sequence shown here is derived from an EMBL/GenBank/DDBJ whole genome shotgun (WGS) entry which is preliminary data.</text>
</comment>
<reference evidence="7 8" key="2">
    <citation type="submission" date="2019-09" db="EMBL/GenBank/DDBJ databases">
        <authorList>
            <person name="Jin C."/>
        </authorList>
    </citation>
    <scope>NUCLEOTIDE SEQUENCE [LARGE SCALE GENOMIC DNA]</scope>
    <source>
        <strain evidence="7 8">BN140041</strain>
    </source>
</reference>
<feature type="transmembrane region" description="Helical" evidence="5">
    <location>
        <begin position="61"/>
        <end position="79"/>
    </location>
</feature>
<feature type="transmembrane region" description="Helical" evidence="5">
    <location>
        <begin position="228"/>
        <end position="245"/>
    </location>
</feature>
<evidence type="ECO:0000259" key="6">
    <source>
        <dbReference type="PROSITE" id="PS50850"/>
    </source>
</evidence>
<feature type="transmembrane region" description="Helical" evidence="5">
    <location>
        <begin position="257"/>
        <end position="277"/>
    </location>
</feature>
<evidence type="ECO:0000256" key="5">
    <source>
        <dbReference type="SAM" id="Phobius"/>
    </source>
</evidence>
<dbReference type="InterPro" id="IPR020846">
    <property type="entry name" value="MFS_dom"/>
</dbReference>
<feature type="domain" description="Major facilitator superfamily (MFS) profile" evidence="6">
    <location>
        <begin position="1"/>
        <end position="375"/>
    </location>
</feature>
<reference evidence="7 8" key="1">
    <citation type="submission" date="2019-09" db="EMBL/GenBank/DDBJ databases">
        <title>Nocardioides panacisoli sp. nov., isolated from the soil of a ginseng field.</title>
        <authorList>
            <person name="Cho C."/>
        </authorList>
    </citation>
    <scope>NUCLEOTIDE SEQUENCE [LARGE SCALE GENOMIC DNA]</scope>
    <source>
        <strain evidence="7 8">BN140041</strain>
    </source>
</reference>
<feature type="transmembrane region" description="Helical" evidence="5">
    <location>
        <begin position="85"/>
        <end position="108"/>
    </location>
</feature>
<feature type="transmembrane region" description="Helical" evidence="5">
    <location>
        <begin position="189"/>
        <end position="216"/>
    </location>
</feature>
<keyword evidence="2 5" id="KW-0812">Transmembrane</keyword>
<feature type="transmembrane region" description="Helical" evidence="5">
    <location>
        <begin position="120"/>
        <end position="141"/>
    </location>
</feature>
<organism evidence="7 8">
    <name type="scientific">Nocardioides antri</name>
    <dbReference type="NCBI Taxonomy" id="2607659"/>
    <lineage>
        <taxon>Bacteria</taxon>
        <taxon>Bacillati</taxon>
        <taxon>Actinomycetota</taxon>
        <taxon>Actinomycetes</taxon>
        <taxon>Propionibacteriales</taxon>
        <taxon>Nocardioidaceae</taxon>
        <taxon>Nocardioides</taxon>
    </lineage>
</organism>